<evidence type="ECO:0000256" key="11">
    <source>
        <dbReference type="RuleBase" id="RU000639"/>
    </source>
</evidence>
<dbReference type="GO" id="GO:0006457">
    <property type="term" value="P:protein folding"/>
    <property type="evidence" value="ECO:0007669"/>
    <property type="project" value="InterPro"/>
</dbReference>
<dbReference type="InterPro" id="IPR013805">
    <property type="entry name" value="GrpE_CC"/>
</dbReference>
<evidence type="ECO:0000256" key="8">
    <source>
        <dbReference type="ARBA" id="ARBA00072274"/>
    </source>
</evidence>
<organism evidence="14 15">
    <name type="scientific">Candidatus Curtissbacteria bacterium RIFCSPHIGHO2_01_FULL_41_11</name>
    <dbReference type="NCBI Taxonomy" id="1797711"/>
    <lineage>
        <taxon>Bacteria</taxon>
        <taxon>Candidatus Curtissiibacteriota</taxon>
    </lineage>
</organism>
<evidence type="ECO:0000313" key="14">
    <source>
        <dbReference type="EMBL" id="OGD87727.1"/>
    </source>
</evidence>
<dbReference type="FunFam" id="2.30.22.10:FF:000001">
    <property type="entry name" value="Protein GrpE"/>
    <property type="match status" value="1"/>
</dbReference>
<sequence length="171" mass="19493">MKNSKKQTAQKDDMAKKQLEDQLKRALADYHNLERRVEEERRLLSQLSSALLIEKFLPVLDNLENAQKHLNDQGLDIVIKQFKDILSTEGVEEIESEGTHFDPHFHEAVDTEEGPEKGKIVKVIRKGYKIGDKVLRAAQVVVEDPEQSRRVENPVVEEVAEDAAQEVAENV</sequence>
<dbReference type="AlphaFoldDB" id="A0A1F5G790"/>
<evidence type="ECO:0000256" key="9">
    <source>
        <dbReference type="ARBA" id="ARBA00076414"/>
    </source>
</evidence>
<evidence type="ECO:0000256" key="3">
    <source>
        <dbReference type="ARBA" id="ARBA00011738"/>
    </source>
</evidence>
<evidence type="ECO:0000256" key="12">
    <source>
        <dbReference type="RuleBase" id="RU004478"/>
    </source>
</evidence>
<evidence type="ECO:0000256" key="4">
    <source>
        <dbReference type="ARBA" id="ARBA00022490"/>
    </source>
</evidence>
<evidence type="ECO:0000256" key="13">
    <source>
        <dbReference type="SAM" id="Coils"/>
    </source>
</evidence>
<reference evidence="14 15" key="1">
    <citation type="journal article" date="2016" name="Nat. Commun.">
        <title>Thousands of microbial genomes shed light on interconnected biogeochemical processes in an aquifer system.</title>
        <authorList>
            <person name="Anantharaman K."/>
            <person name="Brown C.T."/>
            <person name="Hug L.A."/>
            <person name="Sharon I."/>
            <person name="Castelle C.J."/>
            <person name="Probst A.J."/>
            <person name="Thomas B.C."/>
            <person name="Singh A."/>
            <person name="Wilkins M.J."/>
            <person name="Karaoz U."/>
            <person name="Brodie E.L."/>
            <person name="Williams K.H."/>
            <person name="Hubbard S.S."/>
            <person name="Banfield J.F."/>
        </authorList>
    </citation>
    <scope>NUCLEOTIDE SEQUENCE [LARGE SCALE GENOMIC DNA]</scope>
</reference>
<keyword evidence="5 10" id="KW-0346">Stress response</keyword>
<evidence type="ECO:0000313" key="15">
    <source>
        <dbReference type="Proteomes" id="UP000179102"/>
    </source>
</evidence>
<comment type="subcellular location">
    <subcellularLocation>
        <location evidence="1 10">Cytoplasm</location>
    </subcellularLocation>
</comment>
<dbReference type="GO" id="GO:0000774">
    <property type="term" value="F:adenyl-nucleotide exchange factor activity"/>
    <property type="evidence" value="ECO:0007669"/>
    <property type="project" value="InterPro"/>
</dbReference>
<evidence type="ECO:0000256" key="7">
    <source>
        <dbReference type="ARBA" id="ARBA00053401"/>
    </source>
</evidence>
<dbReference type="InterPro" id="IPR000740">
    <property type="entry name" value="GrpE"/>
</dbReference>
<evidence type="ECO:0000256" key="10">
    <source>
        <dbReference type="HAMAP-Rule" id="MF_01151"/>
    </source>
</evidence>
<dbReference type="PANTHER" id="PTHR21237">
    <property type="entry name" value="GRPE PROTEIN"/>
    <property type="match status" value="1"/>
</dbReference>
<dbReference type="InterPro" id="IPR009012">
    <property type="entry name" value="GrpE_head"/>
</dbReference>
<dbReference type="CDD" id="cd00446">
    <property type="entry name" value="GrpE"/>
    <property type="match status" value="1"/>
</dbReference>
<comment type="function">
    <text evidence="7 10 11">Participates actively in the response to hyperosmotic and heat shock by preventing the aggregation of stress-denatured proteins, in association with DnaK and GrpE. It is the nucleotide exchange factor for DnaK and may function as a thermosensor. Unfolded proteins bind initially to DnaJ; upon interaction with the DnaJ-bound protein, DnaK hydrolyzes its bound ATP, resulting in the formation of a stable complex. GrpE releases ADP from DnaK; ATP binding to DnaK triggers the release of the substrate protein, thus completing the reaction cycle. Several rounds of ATP-dependent interactions between DnaJ, DnaK and GrpE are required for fully efficient folding.</text>
</comment>
<dbReference type="SUPFAM" id="SSF58014">
    <property type="entry name" value="Coiled-coil domain of nucleotide exchange factor GrpE"/>
    <property type="match status" value="1"/>
</dbReference>
<dbReference type="SUPFAM" id="SSF51064">
    <property type="entry name" value="Head domain of nucleotide exchange factor GrpE"/>
    <property type="match status" value="1"/>
</dbReference>
<dbReference type="PROSITE" id="PS01071">
    <property type="entry name" value="GRPE"/>
    <property type="match status" value="1"/>
</dbReference>
<evidence type="ECO:0000256" key="2">
    <source>
        <dbReference type="ARBA" id="ARBA00009054"/>
    </source>
</evidence>
<dbReference type="STRING" id="1797711.A2870_04670"/>
<dbReference type="GO" id="GO:0005737">
    <property type="term" value="C:cytoplasm"/>
    <property type="evidence" value="ECO:0007669"/>
    <property type="project" value="UniProtKB-SubCell"/>
</dbReference>
<dbReference type="Gene3D" id="3.90.20.20">
    <property type="match status" value="1"/>
</dbReference>
<protein>
    <recommendedName>
        <fullName evidence="8 10">Protein GrpE</fullName>
    </recommendedName>
    <alternativeName>
        <fullName evidence="9 10">HSP-70 cofactor</fullName>
    </alternativeName>
</protein>
<comment type="subunit">
    <text evidence="3 10">Homodimer.</text>
</comment>
<dbReference type="PRINTS" id="PR00773">
    <property type="entry name" value="GRPEPROTEIN"/>
</dbReference>
<accession>A0A1F5G790</accession>
<dbReference type="HAMAP" id="MF_01151">
    <property type="entry name" value="GrpE"/>
    <property type="match status" value="1"/>
</dbReference>
<proteinExistence type="inferred from homology"/>
<name>A0A1F5G790_9BACT</name>
<dbReference type="EMBL" id="MFAZ01000009">
    <property type="protein sequence ID" value="OGD87727.1"/>
    <property type="molecule type" value="Genomic_DNA"/>
</dbReference>
<dbReference type="PANTHER" id="PTHR21237:SF23">
    <property type="entry name" value="GRPE PROTEIN HOMOLOG, MITOCHONDRIAL"/>
    <property type="match status" value="1"/>
</dbReference>
<dbReference type="Pfam" id="PF01025">
    <property type="entry name" value="GrpE"/>
    <property type="match status" value="1"/>
</dbReference>
<comment type="similarity">
    <text evidence="2 10 12">Belongs to the GrpE family.</text>
</comment>
<feature type="coiled-coil region" evidence="13">
    <location>
        <begin position="9"/>
        <end position="50"/>
    </location>
</feature>
<evidence type="ECO:0000256" key="6">
    <source>
        <dbReference type="ARBA" id="ARBA00023186"/>
    </source>
</evidence>
<dbReference type="GO" id="GO:0042803">
    <property type="term" value="F:protein homodimerization activity"/>
    <property type="evidence" value="ECO:0007669"/>
    <property type="project" value="InterPro"/>
</dbReference>
<gene>
    <name evidence="10" type="primary">grpE</name>
    <name evidence="14" type="ORF">A2870_04670</name>
</gene>
<dbReference type="GO" id="GO:0051082">
    <property type="term" value="F:unfolded protein binding"/>
    <property type="evidence" value="ECO:0007669"/>
    <property type="project" value="TreeGrafter"/>
</dbReference>
<evidence type="ECO:0000256" key="1">
    <source>
        <dbReference type="ARBA" id="ARBA00004496"/>
    </source>
</evidence>
<evidence type="ECO:0000256" key="5">
    <source>
        <dbReference type="ARBA" id="ARBA00023016"/>
    </source>
</evidence>
<keyword evidence="6 10" id="KW-0143">Chaperone</keyword>
<dbReference type="Proteomes" id="UP000179102">
    <property type="component" value="Unassembled WGS sequence"/>
</dbReference>
<keyword evidence="4 10" id="KW-0963">Cytoplasm</keyword>
<keyword evidence="13" id="KW-0175">Coiled coil</keyword>
<comment type="caution">
    <text evidence="14">The sequence shown here is derived from an EMBL/GenBank/DDBJ whole genome shotgun (WGS) entry which is preliminary data.</text>
</comment>
<dbReference type="GO" id="GO:0051087">
    <property type="term" value="F:protein-folding chaperone binding"/>
    <property type="evidence" value="ECO:0007669"/>
    <property type="project" value="InterPro"/>
</dbReference>
<dbReference type="Gene3D" id="2.30.22.10">
    <property type="entry name" value="Head domain of nucleotide exchange factor GrpE"/>
    <property type="match status" value="1"/>
</dbReference>